<dbReference type="SUPFAM" id="SSF102114">
    <property type="entry name" value="Radical SAM enzymes"/>
    <property type="match status" value="1"/>
</dbReference>
<dbReference type="PANTHER" id="PTHR10949:SF0">
    <property type="entry name" value="LIPOYL SYNTHASE, MITOCHONDRIAL"/>
    <property type="match status" value="1"/>
</dbReference>
<comment type="catalytic activity">
    <reaction evidence="7 8">
        <text>[[Fe-S] cluster scaffold protein carrying a second [4Fe-4S](2+) cluster] + N(6)-octanoyl-L-lysyl-[protein] + 2 oxidized [2Fe-2S]-[ferredoxin] + 2 S-adenosyl-L-methionine + 4 H(+) = [[Fe-S] cluster scaffold protein] + N(6)-[(R)-dihydrolipoyl]-L-lysyl-[protein] + 4 Fe(3+) + 2 hydrogen sulfide + 2 5'-deoxyadenosine + 2 L-methionine + 2 reduced [2Fe-2S]-[ferredoxin]</text>
        <dbReference type="Rhea" id="RHEA:16585"/>
        <dbReference type="Rhea" id="RHEA-COMP:9928"/>
        <dbReference type="Rhea" id="RHEA-COMP:10000"/>
        <dbReference type="Rhea" id="RHEA-COMP:10001"/>
        <dbReference type="Rhea" id="RHEA-COMP:10475"/>
        <dbReference type="Rhea" id="RHEA-COMP:14568"/>
        <dbReference type="Rhea" id="RHEA-COMP:14569"/>
        <dbReference type="ChEBI" id="CHEBI:15378"/>
        <dbReference type="ChEBI" id="CHEBI:17319"/>
        <dbReference type="ChEBI" id="CHEBI:29034"/>
        <dbReference type="ChEBI" id="CHEBI:29919"/>
        <dbReference type="ChEBI" id="CHEBI:33722"/>
        <dbReference type="ChEBI" id="CHEBI:33737"/>
        <dbReference type="ChEBI" id="CHEBI:33738"/>
        <dbReference type="ChEBI" id="CHEBI:57844"/>
        <dbReference type="ChEBI" id="CHEBI:59789"/>
        <dbReference type="ChEBI" id="CHEBI:78809"/>
        <dbReference type="ChEBI" id="CHEBI:83100"/>
        <dbReference type="EC" id="2.8.1.8"/>
    </reaction>
</comment>
<comment type="similarity">
    <text evidence="8">Belongs to the radical SAM superfamily. Lipoyl synthase family.</text>
</comment>
<dbReference type="Pfam" id="PF04055">
    <property type="entry name" value="Radical_SAM"/>
    <property type="match status" value="1"/>
</dbReference>
<dbReference type="SFLD" id="SFLDS00029">
    <property type="entry name" value="Radical_SAM"/>
    <property type="match status" value="1"/>
</dbReference>
<keyword evidence="11" id="KW-1185">Reference proteome</keyword>
<dbReference type="InterPro" id="IPR006638">
    <property type="entry name" value="Elp3/MiaA/NifB-like_rSAM"/>
</dbReference>
<dbReference type="EMBL" id="DVAD01000014">
    <property type="protein sequence ID" value="HIJ99725.1"/>
    <property type="molecule type" value="Genomic_DNA"/>
</dbReference>
<keyword evidence="1 8" id="KW-0004">4Fe-4S</keyword>
<keyword evidence="6 8" id="KW-0411">Iron-sulfur</keyword>
<feature type="domain" description="Radical SAM core" evidence="9">
    <location>
        <begin position="49"/>
        <end position="267"/>
    </location>
</feature>
<dbReference type="PIRSF" id="PIRSF005963">
    <property type="entry name" value="Lipoyl_synth"/>
    <property type="match status" value="1"/>
</dbReference>
<protein>
    <recommendedName>
        <fullName evidence="8">Lipoyl synthase</fullName>
        <ecNumber evidence="8">2.8.1.8</ecNumber>
    </recommendedName>
    <alternativeName>
        <fullName evidence="8">Lip-syn</fullName>
        <shortName evidence="8">LS</shortName>
    </alternativeName>
    <alternativeName>
        <fullName evidence="8">Lipoate synthase</fullName>
    </alternativeName>
    <alternativeName>
        <fullName evidence="8">Lipoic acid synthase</fullName>
    </alternativeName>
    <alternativeName>
        <fullName evidence="8">Sulfur insertion protein LipA</fullName>
    </alternativeName>
</protein>
<dbReference type="InterPro" id="IPR003698">
    <property type="entry name" value="Lipoyl_synth"/>
</dbReference>
<dbReference type="GO" id="GO:0051539">
    <property type="term" value="F:4 iron, 4 sulfur cluster binding"/>
    <property type="evidence" value="ECO:0007669"/>
    <property type="project" value="UniProtKB-UniRule"/>
</dbReference>
<dbReference type="InterPro" id="IPR007197">
    <property type="entry name" value="rSAM"/>
</dbReference>
<feature type="binding site" evidence="8">
    <location>
        <position position="278"/>
    </location>
    <ligand>
        <name>[4Fe-4S] cluster</name>
        <dbReference type="ChEBI" id="CHEBI:49883"/>
        <label>1</label>
    </ligand>
</feature>
<keyword evidence="8" id="KW-0963">Cytoplasm</keyword>
<dbReference type="CDD" id="cd01335">
    <property type="entry name" value="Radical_SAM"/>
    <property type="match status" value="1"/>
</dbReference>
<evidence type="ECO:0000256" key="1">
    <source>
        <dbReference type="ARBA" id="ARBA00022485"/>
    </source>
</evidence>
<evidence type="ECO:0000313" key="11">
    <source>
        <dbReference type="Proteomes" id="UP000604391"/>
    </source>
</evidence>
<dbReference type="UniPathway" id="UPA00538">
    <property type="reaction ID" value="UER00593"/>
</dbReference>
<comment type="cofactor">
    <cofactor evidence="8">
        <name>[4Fe-4S] cluster</name>
        <dbReference type="ChEBI" id="CHEBI:49883"/>
    </cofactor>
    <text evidence="8">Binds 2 [4Fe-4S] clusters per subunit. One cluster is coordinated with 3 cysteines and an exchangeable S-adenosyl-L-methionine.</text>
</comment>
<dbReference type="GO" id="GO:0005737">
    <property type="term" value="C:cytoplasm"/>
    <property type="evidence" value="ECO:0007669"/>
    <property type="project" value="UniProtKB-SubCell"/>
</dbReference>
<gene>
    <name evidence="8 10" type="primary">lipA</name>
    <name evidence="10" type="ORF">H1011_02785</name>
</gene>
<dbReference type="HAMAP" id="MF_00206">
    <property type="entry name" value="Lipoyl_synth"/>
    <property type="match status" value="1"/>
</dbReference>
<dbReference type="NCBIfam" id="NF004019">
    <property type="entry name" value="PRK05481.1"/>
    <property type="match status" value="1"/>
</dbReference>
<feature type="binding site" evidence="8">
    <location>
        <position position="67"/>
    </location>
    <ligand>
        <name>[4Fe-4S] cluster</name>
        <dbReference type="ChEBI" id="CHEBI:49883"/>
        <label>2</label>
        <note>4Fe-4S-S-AdoMet</note>
    </ligand>
</feature>
<dbReference type="NCBIfam" id="NF009544">
    <property type="entry name" value="PRK12928.1"/>
    <property type="match status" value="1"/>
</dbReference>
<comment type="caution">
    <text evidence="10">The sequence shown here is derived from an EMBL/GenBank/DDBJ whole genome shotgun (WGS) entry which is preliminary data.</text>
</comment>
<evidence type="ECO:0000256" key="3">
    <source>
        <dbReference type="ARBA" id="ARBA00022691"/>
    </source>
</evidence>
<dbReference type="InterPro" id="IPR058240">
    <property type="entry name" value="rSAM_sf"/>
</dbReference>
<keyword evidence="3 8" id="KW-0949">S-adenosyl-L-methionine</keyword>
<comment type="function">
    <text evidence="8">Catalyzes the radical-mediated insertion of two sulfur atoms into the C-6 and C-8 positions of the octanoyl moiety bound to the lipoyl domains of lipoate-dependent enzymes, thereby converting the octanoylated domains into lipoylated derivatives.</text>
</comment>
<evidence type="ECO:0000256" key="5">
    <source>
        <dbReference type="ARBA" id="ARBA00023004"/>
    </source>
</evidence>
<dbReference type="AlphaFoldDB" id="A0A832V0A2"/>
<feature type="binding site" evidence="8">
    <location>
        <position position="42"/>
    </location>
    <ligand>
        <name>[4Fe-4S] cluster</name>
        <dbReference type="ChEBI" id="CHEBI:49883"/>
        <label>1</label>
    </ligand>
</feature>
<dbReference type="PROSITE" id="PS51918">
    <property type="entry name" value="RADICAL_SAM"/>
    <property type="match status" value="1"/>
</dbReference>
<dbReference type="Proteomes" id="UP000604391">
    <property type="component" value="Unassembled WGS sequence"/>
</dbReference>
<dbReference type="Gene3D" id="3.20.20.70">
    <property type="entry name" value="Aldolase class I"/>
    <property type="match status" value="1"/>
</dbReference>
<evidence type="ECO:0000259" key="9">
    <source>
        <dbReference type="PROSITE" id="PS51918"/>
    </source>
</evidence>
<dbReference type="SFLD" id="SFLDG01058">
    <property type="entry name" value="lipoyl_synthase_like"/>
    <property type="match status" value="1"/>
</dbReference>
<dbReference type="GO" id="GO:0016992">
    <property type="term" value="F:lipoate synthase activity"/>
    <property type="evidence" value="ECO:0007669"/>
    <property type="project" value="UniProtKB-UniRule"/>
</dbReference>
<reference evidence="10 11" key="1">
    <citation type="journal article" name="Nat. Commun.">
        <title>Undinarchaeota illuminate DPANN phylogeny and the impact of gene transfer on archaeal evolution.</title>
        <authorList>
            <person name="Dombrowski N."/>
            <person name="Williams T.A."/>
            <person name="Sun J."/>
            <person name="Woodcroft B.J."/>
            <person name="Lee J.H."/>
            <person name="Minh B.Q."/>
            <person name="Rinke C."/>
            <person name="Spang A."/>
        </authorList>
    </citation>
    <scope>NUCLEOTIDE SEQUENCE [LARGE SCALE GENOMIC DNA]</scope>
    <source>
        <strain evidence="10">MAG_bin17</strain>
    </source>
</reference>
<dbReference type="EC" id="2.8.1.8" evidence="8"/>
<name>A0A832V0A2_9ARCH</name>
<evidence type="ECO:0000256" key="6">
    <source>
        <dbReference type="ARBA" id="ARBA00023014"/>
    </source>
</evidence>
<feature type="binding site" evidence="8">
    <location>
        <position position="37"/>
    </location>
    <ligand>
        <name>[4Fe-4S] cluster</name>
        <dbReference type="ChEBI" id="CHEBI:49883"/>
        <label>1</label>
    </ligand>
</feature>
<evidence type="ECO:0000256" key="7">
    <source>
        <dbReference type="ARBA" id="ARBA00047326"/>
    </source>
</evidence>
<dbReference type="PANTHER" id="PTHR10949">
    <property type="entry name" value="LIPOYL SYNTHASE"/>
    <property type="match status" value="1"/>
</dbReference>
<sequence length="301" mass="33740">MADYKKKPDWFKIKLPTSTRFSKTQDIVKSSGVATVCEEASCPNISECWTQGTATFMIMGDTCTRACRFCNVKTGIPKMPPDSKEPENLAEAIKEFGVEYVVITSVNRDELPDGGSGHFAKCIRAIQEKCPSTLVEVLTPDFFANEKQIRNVVEAKPNVYAHNIEVVKELQREIRDPRASYANSLETLRTVKRIDRKMPTKSSIMVGVGETQEQVLQAMGDLRDAGVSFLTVGQYLRPTENHYPVNEFIHPDVFKFYEEEGTKIGFDYVASGPLVRSSYKAGEYYIKNMLDGGNGKEEGFV</sequence>
<feature type="binding site" evidence="8">
    <location>
        <position position="63"/>
    </location>
    <ligand>
        <name>[4Fe-4S] cluster</name>
        <dbReference type="ChEBI" id="CHEBI:49883"/>
        <label>2</label>
        <note>4Fe-4S-S-AdoMet</note>
    </ligand>
</feature>
<keyword evidence="5 8" id="KW-0408">Iron</keyword>
<comment type="subcellular location">
    <subcellularLocation>
        <location evidence="8">Cytoplasm</location>
    </subcellularLocation>
</comment>
<dbReference type="NCBIfam" id="TIGR00510">
    <property type="entry name" value="lipA"/>
    <property type="match status" value="1"/>
</dbReference>
<feature type="binding site" evidence="8">
    <location>
        <position position="48"/>
    </location>
    <ligand>
        <name>[4Fe-4S] cluster</name>
        <dbReference type="ChEBI" id="CHEBI:49883"/>
        <label>1</label>
    </ligand>
</feature>
<accession>A0A832V0A2</accession>
<keyword evidence="2 8" id="KW-0808">Transferase</keyword>
<dbReference type="SMART" id="SM00729">
    <property type="entry name" value="Elp3"/>
    <property type="match status" value="1"/>
</dbReference>
<organism evidence="10 11">
    <name type="scientific">Candidatus Undinarchaeum marinum</name>
    <dbReference type="NCBI Taxonomy" id="2756141"/>
    <lineage>
        <taxon>Archaea</taxon>
        <taxon>Candidatus Undinarchaeota</taxon>
        <taxon>Candidatus Undinarchaeia</taxon>
        <taxon>Candidatus Undinarchaeales</taxon>
        <taxon>Candidatus Undinarchaeaceae</taxon>
        <taxon>Candidatus Undinarchaeum</taxon>
    </lineage>
</organism>
<dbReference type="GO" id="GO:0009249">
    <property type="term" value="P:protein lipoylation"/>
    <property type="evidence" value="ECO:0007669"/>
    <property type="project" value="UniProtKB-UniRule"/>
</dbReference>
<evidence type="ECO:0000256" key="4">
    <source>
        <dbReference type="ARBA" id="ARBA00022723"/>
    </source>
</evidence>
<proteinExistence type="inferred from homology"/>
<dbReference type="GO" id="GO:0046872">
    <property type="term" value="F:metal ion binding"/>
    <property type="evidence" value="ECO:0007669"/>
    <property type="project" value="UniProtKB-KW"/>
</dbReference>
<evidence type="ECO:0000256" key="2">
    <source>
        <dbReference type="ARBA" id="ARBA00022679"/>
    </source>
</evidence>
<evidence type="ECO:0000313" key="10">
    <source>
        <dbReference type="EMBL" id="HIJ99725.1"/>
    </source>
</evidence>
<dbReference type="InterPro" id="IPR013785">
    <property type="entry name" value="Aldolase_TIM"/>
</dbReference>
<comment type="pathway">
    <text evidence="8">Protein modification; protein lipoylation via endogenous pathway; protein N(6)-(lipoyl)lysine from octanoyl-[acyl-carrier-protein]: step 2/2.</text>
</comment>
<dbReference type="SFLD" id="SFLDF00271">
    <property type="entry name" value="lipoyl_synthase"/>
    <property type="match status" value="1"/>
</dbReference>
<keyword evidence="4 8" id="KW-0479">Metal-binding</keyword>
<evidence type="ECO:0000256" key="8">
    <source>
        <dbReference type="HAMAP-Rule" id="MF_00206"/>
    </source>
</evidence>
<feature type="binding site" evidence="8">
    <location>
        <position position="70"/>
    </location>
    <ligand>
        <name>[4Fe-4S] cluster</name>
        <dbReference type="ChEBI" id="CHEBI:49883"/>
        <label>2</label>
        <note>4Fe-4S-S-AdoMet</note>
    </ligand>
</feature>